<accession>A0A6C0CZF7</accession>
<feature type="transmembrane region" description="Helical" evidence="5">
    <location>
        <begin position="7"/>
        <end position="36"/>
    </location>
</feature>
<evidence type="ECO:0000256" key="2">
    <source>
        <dbReference type="ARBA" id="ARBA00022692"/>
    </source>
</evidence>
<dbReference type="PANTHER" id="PTHR43701">
    <property type="entry name" value="MEMBRANE TRANSPORTER PROTEIN MJ0441-RELATED"/>
    <property type="match status" value="1"/>
</dbReference>
<keyword evidence="3 5" id="KW-1133">Transmembrane helix</keyword>
<protein>
    <recommendedName>
        <fullName evidence="7">Membrane transporter protein</fullName>
    </recommendedName>
</protein>
<reference evidence="6" key="1">
    <citation type="journal article" date="2020" name="Nature">
        <title>Giant virus diversity and host interactions through global metagenomics.</title>
        <authorList>
            <person name="Schulz F."/>
            <person name="Roux S."/>
            <person name="Paez-Espino D."/>
            <person name="Jungbluth S."/>
            <person name="Walsh D.A."/>
            <person name="Denef V.J."/>
            <person name="McMahon K.D."/>
            <person name="Konstantinidis K.T."/>
            <person name="Eloe-Fadrosh E.A."/>
            <person name="Kyrpides N.C."/>
            <person name="Woyke T."/>
        </authorList>
    </citation>
    <scope>NUCLEOTIDE SEQUENCE</scope>
    <source>
        <strain evidence="6">GVMAG-M-3300023109-53</strain>
    </source>
</reference>
<keyword evidence="2 5" id="KW-0812">Transmembrane</keyword>
<dbReference type="AlphaFoldDB" id="A0A6C0CZF7"/>
<evidence type="ECO:0000256" key="1">
    <source>
        <dbReference type="ARBA" id="ARBA00004141"/>
    </source>
</evidence>
<comment type="subcellular location">
    <subcellularLocation>
        <location evidence="1">Membrane</location>
        <topology evidence="1">Multi-pass membrane protein</topology>
    </subcellularLocation>
</comment>
<dbReference type="EMBL" id="MN739502">
    <property type="protein sequence ID" value="QHT08835.1"/>
    <property type="molecule type" value="Genomic_DNA"/>
</dbReference>
<name>A0A6C0CZF7_9ZZZZ</name>
<feature type="transmembrane region" description="Helical" evidence="5">
    <location>
        <begin position="103"/>
        <end position="122"/>
    </location>
</feature>
<keyword evidence="4 5" id="KW-0472">Membrane</keyword>
<feature type="transmembrane region" description="Helical" evidence="5">
    <location>
        <begin position="48"/>
        <end position="69"/>
    </location>
</feature>
<evidence type="ECO:0000256" key="4">
    <source>
        <dbReference type="ARBA" id="ARBA00023136"/>
    </source>
</evidence>
<dbReference type="Pfam" id="PF01925">
    <property type="entry name" value="TauE"/>
    <property type="match status" value="1"/>
</dbReference>
<dbReference type="InterPro" id="IPR002781">
    <property type="entry name" value="TM_pro_TauE-like"/>
</dbReference>
<dbReference type="PANTHER" id="PTHR43701:SF2">
    <property type="entry name" value="MEMBRANE TRANSPORTER PROTEIN YJNA-RELATED"/>
    <property type="match status" value="1"/>
</dbReference>
<evidence type="ECO:0000256" key="3">
    <source>
        <dbReference type="ARBA" id="ARBA00022989"/>
    </source>
</evidence>
<evidence type="ECO:0000256" key="5">
    <source>
        <dbReference type="SAM" id="Phobius"/>
    </source>
</evidence>
<feature type="transmembrane region" description="Helical" evidence="5">
    <location>
        <begin position="76"/>
        <end position="97"/>
    </location>
</feature>
<evidence type="ECO:0000313" key="6">
    <source>
        <dbReference type="EMBL" id="QHT08835.1"/>
    </source>
</evidence>
<dbReference type="GO" id="GO:0016020">
    <property type="term" value="C:membrane"/>
    <property type="evidence" value="ECO:0007669"/>
    <property type="project" value="UniProtKB-SubCell"/>
</dbReference>
<sequence length="133" mass="14705">MNSIFKYILSIFIGSLIGFLGGFQGIAGGFYISLLLMITGIAPNQRKAAGTTLLAILFPLSIGAVYEYWKSGDIDIPVAIIITLTYMIFAFFGAKANEKVDEYIPLLSLSFLMFLTSIYFGYKGFKSLKKLKK</sequence>
<evidence type="ECO:0008006" key="7">
    <source>
        <dbReference type="Google" id="ProtNLM"/>
    </source>
</evidence>
<dbReference type="InterPro" id="IPR051598">
    <property type="entry name" value="TSUP/Inactive_protease-like"/>
</dbReference>
<organism evidence="6">
    <name type="scientific">viral metagenome</name>
    <dbReference type="NCBI Taxonomy" id="1070528"/>
    <lineage>
        <taxon>unclassified sequences</taxon>
        <taxon>metagenomes</taxon>
        <taxon>organismal metagenomes</taxon>
    </lineage>
</organism>
<proteinExistence type="predicted"/>